<keyword evidence="4" id="KW-1185">Reference proteome</keyword>
<protein>
    <submittedName>
        <fullName evidence="3">Helix-turn-helix transcriptional regulator</fullName>
    </submittedName>
</protein>
<sequence>MDSPCIILSEDNFFNAGLKAMFSSNTFGAGYVIVDVESTRRSQVEQCLSQGKKVFAFIDNDFDYYALCHLENVIFIDRRSGISEVLSCLSLNHAHFNYRVKAKLSEREGEVLSCLQEGLDTRQIGERLGVNIKTIYASRSRLINKMQAGNRIYLYRNIARL</sequence>
<dbReference type="GO" id="GO:0006355">
    <property type="term" value="P:regulation of DNA-templated transcription"/>
    <property type="evidence" value="ECO:0007669"/>
    <property type="project" value="InterPro"/>
</dbReference>
<dbReference type="Gene3D" id="1.10.10.10">
    <property type="entry name" value="Winged helix-like DNA-binding domain superfamily/Winged helix DNA-binding domain"/>
    <property type="match status" value="1"/>
</dbReference>
<name>A0A6M2AZ21_9GAMM</name>
<dbReference type="SMART" id="SM00421">
    <property type="entry name" value="HTH_LUXR"/>
    <property type="match status" value="1"/>
</dbReference>
<accession>A0A6M2AZ21</accession>
<evidence type="ECO:0000259" key="2">
    <source>
        <dbReference type="PROSITE" id="PS50043"/>
    </source>
</evidence>
<dbReference type="Pfam" id="PF00196">
    <property type="entry name" value="GerE"/>
    <property type="match status" value="1"/>
</dbReference>
<dbReference type="RefSeq" id="WP_165057640.1">
    <property type="nucleotide sequence ID" value="NZ_JAADJS010000001.1"/>
</dbReference>
<reference evidence="3 4" key="1">
    <citation type="submission" date="2020-03" db="EMBL/GenBank/DDBJ databases">
        <title>Rahnella aceri sp. nov., isoated from traditional Jeju Makgeolli.</title>
        <authorList>
            <person name="Kim I.S."/>
            <person name="Jeon D."/>
        </authorList>
    </citation>
    <scope>NUCLEOTIDE SEQUENCE [LARGE SCALE GENOMIC DNA]</scope>
    <source>
        <strain evidence="3 4">Lac-M11</strain>
    </source>
</reference>
<dbReference type="EMBL" id="JAADJS010000001">
    <property type="protein sequence ID" value="NGX86206.1"/>
    <property type="molecule type" value="Genomic_DNA"/>
</dbReference>
<keyword evidence="1" id="KW-0238">DNA-binding</keyword>
<comment type="caution">
    <text evidence="3">The sequence shown here is derived from an EMBL/GenBank/DDBJ whole genome shotgun (WGS) entry which is preliminary data.</text>
</comment>
<gene>
    <name evidence="3" type="ORF">GW579_03775</name>
</gene>
<dbReference type="PRINTS" id="PR00038">
    <property type="entry name" value="HTHLUXR"/>
</dbReference>
<dbReference type="Proteomes" id="UP000476696">
    <property type="component" value="Unassembled WGS sequence"/>
</dbReference>
<dbReference type="PROSITE" id="PS00622">
    <property type="entry name" value="HTH_LUXR_1"/>
    <property type="match status" value="1"/>
</dbReference>
<dbReference type="CDD" id="cd06170">
    <property type="entry name" value="LuxR_C_like"/>
    <property type="match status" value="1"/>
</dbReference>
<organism evidence="3 4">
    <name type="scientific">Rahnella contaminans</name>
    <dbReference type="NCBI Taxonomy" id="2703882"/>
    <lineage>
        <taxon>Bacteria</taxon>
        <taxon>Pseudomonadati</taxon>
        <taxon>Pseudomonadota</taxon>
        <taxon>Gammaproteobacteria</taxon>
        <taxon>Enterobacterales</taxon>
        <taxon>Yersiniaceae</taxon>
        <taxon>Rahnella</taxon>
    </lineage>
</organism>
<dbReference type="InterPro" id="IPR016032">
    <property type="entry name" value="Sig_transdc_resp-reg_C-effctor"/>
</dbReference>
<dbReference type="PROSITE" id="PS50043">
    <property type="entry name" value="HTH_LUXR_2"/>
    <property type="match status" value="1"/>
</dbReference>
<evidence type="ECO:0000313" key="3">
    <source>
        <dbReference type="EMBL" id="NGX86206.1"/>
    </source>
</evidence>
<dbReference type="InterPro" id="IPR000792">
    <property type="entry name" value="Tscrpt_reg_LuxR_C"/>
</dbReference>
<dbReference type="AlphaFoldDB" id="A0A6M2AZ21"/>
<dbReference type="InterPro" id="IPR036388">
    <property type="entry name" value="WH-like_DNA-bd_sf"/>
</dbReference>
<feature type="domain" description="HTH luxR-type" evidence="2">
    <location>
        <begin position="97"/>
        <end position="161"/>
    </location>
</feature>
<proteinExistence type="predicted"/>
<dbReference type="SUPFAM" id="SSF46894">
    <property type="entry name" value="C-terminal effector domain of the bipartite response regulators"/>
    <property type="match status" value="1"/>
</dbReference>
<dbReference type="GO" id="GO:0003677">
    <property type="term" value="F:DNA binding"/>
    <property type="evidence" value="ECO:0007669"/>
    <property type="project" value="UniProtKB-KW"/>
</dbReference>
<evidence type="ECO:0000313" key="4">
    <source>
        <dbReference type="Proteomes" id="UP000476696"/>
    </source>
</evidence>
<evidence type="ECO:0000256" key="1">
    <source>
        <dbReference type="ARBA" id="ARBA00023125"/>
    </source>
</evidence>